<dbReference type="InterPro" id="IPR021463">
    <property type="entry name" value="Methyltransf_34"/>
</dbReference>
<dbReference type="HOGENOM" id="CLU_028833_1_0_1"/>
<gene>
    <name evidence="8" type="ORF">UREG_04552</name>
</gene>
<keyword evidence="1" id="KW-0723">Serine/threonine-protein kinase</keyword>
<dbReference type="Proteomes" id="UP000002058">
    <property type="component" value="Unassembled WGS sequence"/>
</dbReference>
<dbReference type="PANTHER" id="PTHR45646:SF11">
    <property type="entry name" value="SERINE_THREONINE-PROTEIN KINASE DOA"/>
    <property type="match status" value="1"/>
</dbReference>
<organism evidence="8 9">
    <name type="scientific">Uncinocarpus reesii (strain UAMH 1704)</name>
    <dbReference type="NCBI Taxonomy" id="336963"/>
    <lineage>
        <taxon>Eukaryota</taxon>
        <taxon>Fungi</taxon>
        <taxon>Dikarya</taxon>
        <taxon>Ascomycota</taxon>
        <taxon>Pezizomycotina</taxon>
        <taxon>Eurotiomycetes</taxon>
        <taxon>Eurotiomycetidae</taxon>
        <taxon>Onygenales</taxon>
        <taxon>Onygenaceae</taxon>
        <taxon>Uncinocarpus</taxon>
    </lineage>
</organism>
<proteinExistence type="predicted"/>
<keyword evidence="2" id="KW-0808">Transferase</keyword>
<accession>C4JPQ9</accession>
<evidence type="ECO:0000256" key="2">
    <source>
        <dbReference type="ARBA" id="ARBA00022679"/>
    </source>
</evidence>
<dbReference type="PROSITE" id="PS50011">
    <property type="entry name" value="PROTEIN_KINASE_DOM"/>
    <property type="match status" value="1"/>
</dbReference>
<reference evidence="9" key="1">
    <citation type="journal article" date="2009" name="Genome Res.">
        <title>Comparative genomic analyses of the human fungal pathogens Coccidioides and their relatives.</title>
        <authorList>
            <person name="Sharpton T.J."/>
            <person name="Stajich J.E."/>
            <person name="Rounsley S.D."/>
            <person name="Gardner M.J."/>
            <person name="Wortman J.R."/>
            <person name="Jordar V.S."/>
            <person name="Maiti R."/>
            <person name="Kodira C.D."/>
            <person name="Neafsey D.E."/>
            <person name="Zeng Q."/>
            <person name="Hung C.-Y."/>
            <person name="McMahan C."/>
            <person name="Muszewska A."/>
            <person name="Grynberg M."/>
            <person name="Mandel M.A."/>
            <person name="Kellner E.M."/>
            <person name="Barker B.M."/>
            <person name="Galgiani J.N."/>
            <person name="Orbach M.J."/>
            <person name="Kirkland T.N."/>
            <person name="Cole G.T."/>
            <person name="Henn M.R."/>
            <person name="Birren B.W."/>
            <person name="Taylor J.W."/>
        </authorList>
    </citation>
    <scope>NUCLEOTIDE SEQUENCE [LARGE SCALE GENOMIC DNA]</scope>
    <source>
        <strain evidence="9">UAMH 1704</strain>
    </source>
</reference>
<dbReference type="VEuPathDB" id="FungiDB:UREG_04552"/>
<evidence type="ECO:0000256" key="6">
    <source>
        <dbReference type="SAM" id="MobiDB-lite"/>
    </source>
</evidence>
<sequence length="639" mass="71448">MESPLPQKTLEDRIIYLSRNDFGFNPNNMGAPVITDFGLAVPGEGRIHNHCIQPDGYRAPEVLLGAGWGYSADIWNLGLLLWDLLEDHGLFFDPQTPQYSDERYLARIIAILGPPPPELLAQGKETSQYFDDEGKFKFTELVPDGLRLEDLLANVEGQEKTMFAKFIRRMICWKPEDRSTAKELFTDPWLDGTGLCSGLRISAPPKFVKTTWFSTGRQRRFNIAESNKMSPQAEQSKRKENTKRVNGKRGKPSPNKSQPKKVAHNVPPPREQFLSSSLPTPLQQLILNIFKSALLPQQSSSEAQSLFASLTEHIQAIKAHLYQRDFVKAFAEADEHALRAYALRWSAGRALGYAAVFRGLKELLFRDGHVHVLCVGGGAGAEIMALAGVWRALWEEEQETSLSERVSGLDLEGAGVSDGQSCKERLVTSSFPKLNATAIDIADWSGVVACLSDGMKSKLVPSMKDYPAPLLPDDGETERFAVKFAKEDVLGLSEDDLTHLLYPPINRETVSTSTLVTLMFTLNELFSTSIPKTVSFLLRLTDILKAGAVLLIVDSPGSYSTVSLGSKDPAEVNESSQRKYPMRFLLEHTLLSVATEKWECMLCDESRWFRRDKDALVYDVGEGIGLEDMRYQIHIYRRL</sequence>
<dbReference type="KEGG" id="ure:UREG_04552"/>
<dbReference type="GO" id="GO:0004674">
    <property type="term" value="F:protein serine/threonine kinase activity"/>
    <property type="evidence" value="ECO:0007669"/>
    <property type="project" value="UniProtKB-KW"/>
</dbReference>
<keyword evidence="3" id="KW-0547">Nucleotide-binding</keyword>
<protein>
    <recommendedName>
        <fullName evidence="7">Protein kinase domain-containing protein</fullName>
    </recommendedName>
</protein>
<dbReference type="PANTHER" id="PTHR45646">
    <property type="entry name" value="SERINE/THREONINE-PROTEIN KINASE DOA-RELATED"/>
    <property type="match status" value="1"/>
</dbReference>
<dbReference type="InParanoid" id="C4JPQ9"/>
<dbReference type="EMBL" id="CH476616">
    <property type="protein sequence ID" value="EEP79706.1"/>
    <property type="molecule type" value="Genomic_DNA"/>
</dbReference>
<dbReference type="InterPro" id="IPR051175">
    <property type="entry name" value="CLK_kinases"/>
</dbReference>
<dbReference type="InterPro" id="IPR011009">
    <property type="entry name" value="Kinase-like_dom_sf"/>
</dbReference>
<feature type="region of interest" description="Disordered" evidence="6">
    <location>
        <begin position="223"/>
        <end position="274"/>
    </location>
</feature>
<dbReference type="RefSeq" id="XP_002545035.1">
    <property type="nucleotide sequence ID" value="XM_002544989.1"/>
</dbReference>
<dbReference type="Gene3D" id="1.10.510.10">
    <property type="entry name" value="Transferase(Phosphotransferase) domain 1"/>
    <property type="match status" value="1"/>
</dbReference>
<dbReference type="SUPFAM" id="SSF56112">
    <property type="entry name" value="Protein kinase-like (PK-like)"/>
    <property type="match status" value="1"/>
</dbReference>
<evidence type="ECO:0000256" key="1">
    <source>
        <dbReference type="ARBA" id="ARBA00022527"/>
    </source>
</evidence>
<evidence type="ECO:0000256" key="5">
    <source>
        <dbReference type="ARBA" id="ARBA00022840"/>
    </source>
</evidence>
<feature type="compositionally biased region" description="Polar residues" evidence="6">
    <location>
        <begin position="224"/>
        <end position="234"/>
    </location>
</feature>
<dbReference type="GO" id="GO:0005524">
    <property type="term" value="F:ATP binding"/>
    <property type="evidence" value="ECO:0007669"/>
    <property type="project" value="UniProtKB-KW"/>
</dbReference>
<dbReference type="GeneID" id="8440749"/>
<dbReference type="FunCoup" id="C4JPQ9">
    <property type="interactions" value="27"/>
</dbReference>
<feature type="domain" description="Protein kinase" evidence="7">
    <location>
        <begin position="1"/>
        <end position="190"/>
    </location>
</feature>
<dbReference type="OrthoDB" id="6419443at2759"/>
<dbReference type="GO" id="GO:0005634">
    <property type="term" value="C:nucleus"/>
    <property type="evidence" value="ECO:0007669"/>
    <property type="project" value="TreeGrafter"/>
</dbReference>
<dbReference type="InterPro" id="IPR000719">
    <property type="entry name" value="Prot_kinase_dom"/>
</dbReference>
<evidence type="ECO:0000313" key="8">
    <source>
        <dbReference type="EMBL" id="EEP79706.1"/>
    </source>
</evidence>
<dbReference type="Pfam" id="PF11312">
    <property type="entry name" value="Methyltransf_34"/>
    <property type="match status" value="1"/>
</dbReference>
<evidence type="ECO:0000256" key="4">
    <source>
        <dbReference type="ARBA" id="ARBA00022777"/>
    </source>
</evidence>
<keyword evidence="9" id="KW-1185">Reference proteome</keyword>
<evidence type="ECO:0000259" key="7">
    <source>
        <dbReference type="PROSITE" id="PS50011"/>
    </source>
</evidence>
<dbReference type="eggNOG" id="KOG1290">
    <property type="taxonomic scope" value="Eukaryota"/>
</dbReference>
<evidence type="ECO:0000256" key="3">
    <source>
        <dbReference type="ARBA" id="ARBA00022741"/>
    </source>
</evidence>
<dbReference type="STRING" id="336963.C4JPQ9"/>
<keyword evidence="5" id="KW-0067">ATP-binding</keyword>
<dbReference type="Pfam" id="PF00069">
    <property type="entry name" value="Pkinase"/>
    <property type="match status" value="1"/>
</dbReference>
<name>C4JPQ9_UNCRE</name>
<dbReference type="GO" id="GO:0043484">
    <property type="term" value="P:regulation of RNA splicing"/>
    <property type="evidence" value="ECO:0007669"/>
    <property type="project" value="TreeGrafter"/>
</dbReference>
<evidence type="ECO:0000313" key="9">
    <source>
        <dbReference type="Proteomes" id="UP000002058"/>
    </source>
</evidence>
<keyword evidence="4" id="KW-0418">Kinase</keyword>
<dbReference type="AlphaFoldDB" id="C4JPQ9"/>